<feature type="compositionally biased region" description="Low complexity" evidence="1">
    <location>
        <begin position="34"/>
        <end position="49"/>
    </location>
</feature>
<proteinExistence type="predicted"/>
<gene>
    <name evidence="2" type="ORF">HMN09_01118000</name>
</gene>
<dbReference type="InterPro" id="IPR052055">
    <property type="entry name" value="Hepadnavirus_pol/RT"/>
</dbReference>
<evidence type="ECO:0000313" key="3">
    <source>
        <dbReference type="Proteomes" id="UP000613580"/>
    </source>
</evidence>
<keyword evidence="3" id="KW-1185">Reference proteome</keyword>
<protein>
    <submittedName>
        <fullName evidence="2">Uncharacterized protein</fullName>
    </submittedName>
</protein>
<dbReference type="OrthoDB" id="2506773at2759"/>
<dbReference type="Proteomes" id="UP000613580">
    <property type="component" value="Unassembled WGS sequence"/>
</dbReference>
<feature type="compositionally biased region" description="Low complexity" evidence="1">
    <location>
        <begin position="9"/>
        <end position="23"/>
    </location>
</feature>
<dbReference type="PANTHER" id="PTHR33050">
    <property type="entry name" value="REVERSE TRANSCRIPTASE DOMAIN-CONTAINING PROTEIN"/>
    <property type="match status" value="1"/>
</dbReference>
<organism evidence="2 3">
    <name type="scientific">Mycena chlorophos</name>
    <name type="common">Agaric fungus</name>
    <name type="synonym">Agaricus chlorophos</name>
    <dbReference type="NCBI Taxonomy" id="658473"/>
    <lineage>
        <taxon>Eukaryota</taxon>
        <taxon>Fungi</taxon>
        <taxon>Dikarya</taxon>
        <taxon>Basidiomycota</taxon>
        <taxon>Agaricomycotina</taxon>
        <taxon>Agaricomycetes</taxon>
        <taxon>Agaricomycetidae</taxon>
        <taxon>Agaricales</taxon>
        <taxon>Marasmiineae</taxon>
        <taxon>Mycenaceae</taxon>
        <taxon>Mycena</taxon>
    </lineage>
</organism>
<feature type="region of interest" description="Disordered" evidence="1">
    <location>
        <begin position="1"/>
        <end position="58"/>
    </location>
</feature>
<evidence type="ECO:0000313" key="2">
    <source>
        <dbReference type="EMBL" id="KAF7295755.1"/>
    </source>
</evidence>
<name>A0A8H6SBK9_MYCCL</name>
<evidence type="ECO:0000256" key="1">
    <source>
        <dbReference type="SAM" id="MobiDB-lite"/>
    </source>
</evidence>
<dbReference type="PANTHER" id="PTHR33050:SF7">
    <property type="entry name" value="RIBONUCLEASE H"/>
    <property type="match status" value="1"/>
</dbReference>
<sequence length="574" mass="64069">MAASSQEQAAPISAAPGTPAAPATGRSTEARNGPTSVPSAAAPTTTHSPGLAARTPPDRDDAQIFLEQTFASFLDPNASDLYNKIVTPYDPDAFEFFINKHHLDQHAELPNRLRYGFPMGDFPRLTKSVEFPNHMSVLQNEEFVNETLDEEVDAGRMDGPFATLGEVEQMLNSFVQVSPMIVSVQTQAPGEPDKRRLCRHLSKGDAQHPSTNSHVDKDKFPTRFGTASHVAEMVSTIPLIRFPFPRTYASSFHEPHPNPRTHSRTTRTLRTRTLRTRSPRSRTLTYLNSHSRTTQVANAPPGTEAMTADISKFHRTVPILPEHKCWFVVRGPKGYYIDHCAPFGAASASSNAGQIGSTTMDIWEAEKIAKPNLYEDNALAPQFPVPHPIPIPEPQPEPAGIGPEPTRVDNIVSEPLEQPKPRFAYTRDEAIDSIAPLRIPRHPTKWTDFQPVVVYIGFEWDFPCKRVSLPDQKRRKFLRRVADFKALCLSGRCTRHDVEKIHGSLCHLSFVYPEGRSYLPALTDFITQFDVPGPDRPLKTRHPCPSVITCLDWWAERLPARRGLLLVDSPRPSS</sequence>
<accession>A0A8H6SBK9</accession>
<reference evidence="2" key="1">
    <citation type="submission" date="2020-05" db="EMBL/GenBank/DDBJ databases">
        <title>Mycena genomes resolve the evolution of fungal bioluminescence.</title>
        <authorList>
            <person name="Tsai I.J."/>
        </authorList>
    </citation>
    <scope>NUCLEOTIDE SEQUENCE</scope>
    <source>
        <strain evidence="2">110903Hualien_Pintung</strain>
    </source>
</reference>
<dbReference type="EMBL" id="JACAZE010000018">
    <property type="protein sequence ID" value="KAF7295755.1"/>
    <property type="molecule type" value="Genomic_DNA"/>
</dbReference>
<comment type="caution">
    <text evidence="2">The sequence shown here is derived from an EMBL/GenBank/DDBJ whole genome shotgun (WGS) entry which is preliminary data.</text>
</comment>
<dbReference type="AlphaFoldDB" id="A0A8H6SBK9"/>